<name>A0A7X6KTA9_9CELL</name>
<evidence type="ECO:0000313" key="3">
    <source>
        <dbReference type="EMBL" id="NKY21906.1"/>
    </source>
</evidence>
<keyword evidence="1" id="KW-0812">Transmembrane</keyword>
<gene>
    <name evidence="3" type="ORF">HGA03_04430</name>
</gene>
<protein>
    <submittedName>
        <fullName evidence="3">PH domain-containing protein</fullName>
    </submittedName>
</protein>
<feature type="transmembrane region" description="Helical" evidence="1">
    <location>
        <begin position="45"/>
        <end position="67"/>
    </location>
</feature>
<dbReference type="RefSeq" id="WP_168629032.1">
    <property type="nucleotide sequence ID" value="NZ_BONL01000002.1"/>
</dbReference>
<dbReference type="Pfam" id="PF10756">
    <property type="entry name" value="bPH_6"/>
    <property type="match status" value="1"/>
</dbReference>
<feature type="domain" description="Low molecular weight protein antigen 6 PH" evidence="2">
    <location>
        <begin position="78"/>
        <end position="139"/>
    </location>
</feature>
<comment type="caution">
    <text evidence="3">The sequence shown here is derived from an EMBL/GenBank/DDBJ whole genome shotgun (WGS) entry which is preliminary data.</text>
</comment>
<keyword evidence="4" id="KW-1185">Reference proteome</keyword>
<reference evidence="3 4" key="1">
    <citation type="submission" date="2020-04" db="EMBL/GenBank/DDBJ databases">
        <title>MicrobeNet Type strains.</title>
        <authorList>
            <person name="Nicholson A.C."/>
        </authorList>
    </citation>
    <scope>NUCLEOTIDE SEQUENCE [LARGE SCALE GENOMIC DNA]</scope>
    <source>
        <strain evidence="3 4">ATCC BAA-788</strain>
    </source>
</reference>
<dbReference type="Proteomes" id="UP000581206">
    <property type="component" value="Unassembled WGS sequence"/>
</dbReference>
<evidence type="ECO:0000256" key="1">
    <source>
        <dbReference type="SAM" id="Phobius"/>
    </source>
</evidence>
<organism evidence="3 4">
    <name type="scientific">Cellulomonas denverensis</name>
    <dbReference type="NCBI Taxonomy" id="264297"/>
    <lineage>
        <taxon>Bacteria</taxon>
        <taxon>Bacillati</taxon>
        <taxon>Actinomycetota</taxon>
        <taxon>Actinomycetes</taxon>
        <taxon>Micrococcales</taxon>
        <taxon>Cellulomonadaceae</taxon>
        <taxon>Cellulomonas</taxon>
    </lineage>
</organism>
<keyword evidence="1" id="KW-1133">Transmembrane helix</keyword>
<dbReference type="AlphaFoldDB" id="A0A7X6KTA9"/>
<evidence type="ECO:0000259" key="2">
    <source>
        <dbReference type="Pfam" id="PF10756"/>
    </source>
</evidence>
<accession>A0A7X6KTA9</accession>
<feature type="transmembrane region" description="Helical" evidence="1">
    <location>
        <begin position="19"/>
        <end position="39"/>
    </location>
</feature>
<dbReference type="InterPro" id="IPR019692">
    <property type="entry name" value="CFP-6_PH"/>
</dbReference>
<dbReference type="EMBL" id="JAAXOX010000002">
    <property type="protein sequence ID" value="NKY21906.1"/>
    <property type="molecule type" value="Genomic_DNA"/>
</dbReference>
<proteinExistence type="predicted"/>
<keyword evidence="1" id="KW-0472">Membrane</keyword>
<evidence type="ECO:0000313" key="4">
    <source>
        <dbReference type="Proteomes" id="UP000581206"/>
    </source>
</evidence>
<sequence length="153" mass="16527">MTTDHPGLSAPFRPRAARWVSGVLAALVAVGTVLLLVLLPGTGLSGYGTLDRTGFALLGIGIVWFCWRQATVRAVPQSSGLRVRNLATTRTVEWAAIVSIRFGQGRPWVQLDLSDGDTLAVMGIQRADGQFAEQEARRLATLVAQRTRTARDD</sequence>